<dbReference type="Gene3D" id="2.60.420.10">
    <property type="entry name" value="Maltose phosphorylase, domain 3"/>
    <property type="match status" value="1"/>
</dbReference>
<dbReference type="Pfam" id="PF17389">
    <property type="entry name" value="Bac_rhamnosid6H"/>
    <property type="match status" value="1"/>
</dbReference>
<dbReference type="InterPro" id="IPR012341">
    <property type="entry name" value="6hp_glycosidase-like_sf"/>
</dbReference>
<keyword evidence="4" id="KW-1185">Reference proteome</keyword>
<feature type="domain" description="Bacterial alpha-L-rhamnosidase N-terminal" evidence="1">
    <location>
        <begin position="91"/>
        <end position="233"/>
    </location>
</feature>
<name>A0A1I2HXW7_9BACT</name>
<dbReference type="PANTHER" id="PTHR34987:SF2">
    <property type="entry name" value="B, PUTATIVE (AFU_ORTHOLOGUE AFUA_7G05040)-RELATED"/>
    <property type="match status" value="1"/>
</dbReference>
<dbReference type="Proteomes" id="UP000199513">
    <property type="component" value="Unassembled WGS sequence"/>
</dbReference>
<dbReference type="RefSeq" id="WP_091547979.1">
    <property type="nucleotide sequence ID" value="NZ_FONY01000027.1"/>
</dbReference>
<dbReference type="SUPFAM" id="SSF48208">
    <property type="entry name" value="Six-hairpin glycosidases"/>
    <property type="match status" value="1"/>
</dbReference>
<feature type="domain" description="Alpha-L-rhamnosidase six-hairpin glycosidase" evidence="2">
    <location>
        <begin position="446"/>
        <end position="674"/>
    </location>
</feature>
<dbReference type="GO" id="GO:0005975">
    <property type="term" value="P:carbohydrate metabolic process"/>
    <property type="evidence" value="ECO:0007669"/>
    <property type="project" value="InterPro"/>
</dbReference>
<protein>
    <submittedName>
        <fullName evidence="3">Alpha-L-rhamnosidase N-terminal domain-containing protein</fullName>
    </submittedName>
</protein>
<evidence type="ECO:0000259" key="2">
    <source>
        <dbReference type="Pfam" id="PF17389"/>
    </source>
</evidence>
<dbReference type="InterPro" id="IPR035396">
    <property type="entry name" value="Bac_rhamnosid6H"/>
</dbReference>
<organism evidence="3 4">
    <name type="scientific">Thermoflexibacter ruber</name>
    <dbReference type="NCBI Taxonomy" id="1003"/>
    <lineage>
        <taxon>Bacteria</taxon>
        <taxon>Pseudomonadati</taxon>
        <taxon>Bacteroidota</taxon>
        <taxon>Cytophagia</taxon>
        <taxon>Cytophagales</taxon>
        <taxon>Thermoflexibacteraceae</taxon>
        <taxon>Thermoflexibacter</taxon>
    </lineage>
</organism>
<evidence type="ECO:0000313" key="4">
    <source>
        <dbReference type="Proteomes" id="UP000199513"/>
    </source>
</evidence>
<gene>
    <name evidence="3" type="ORF">SAMN04488541_102721</name>
</gene>
<evidence type="ECO:0000313" key="3">
    <source>
        <dbReference type="EMBL" id="SFF34313.1"/>
    </source>
</evidence>
<dbReference type="EMBL" id="FONY01000027">
    <property type="protein sequence ID" value="SFF34313.1"/>
    <property type="molecule type" value="Genomic_DNA"/>
</dbReference>
<dbReference type="PANTHER" id="PTHR34987">
    <property type="entry name" value="C, PUTATIVE (AFU_ORTHOLOGUE AFUA_3G02880)-RELATED"/>
    <property type="match status" value="1"/>
</dbReference>
<evidence type="ECO:0000259" key="1">
    <source>
        <dbReference type="Pfam" id="PF08531"/>
    </source>
</evidence>
<accession>A0A1I2HXW7</accession>
<reference evidence="3 4" key="1">
    <citation type="submission" date="2016-10" db="EMBL/GenBank/DDBJ databases">
        <authorList>
            <person name="de Groot N.N."/>
        </authorList>
    </citation>
    <scope>NUCLEOTIDE SEQUENCE [LARGE SCALE GENOMIC DNA]</scope>
    <source>
        <strain>GEY</strain>
        <strain evidence="4">DSM 9560</strain>
    </source>
</reference>
<dbReference type="OrthoDB" id="9815108at2"/>
<dbReference type="STRING" id="1003.SAMN04488541_102721"/>
<dbReference type="InterPro" id="IPR013737">
    <property type="entry name" value="Bac_rhamnosid_N"/>
</dbReference>
<dbReference type="Gene3D" id="1.50.10.10">
    <property type="match status" value="1"/>
</dbReference>
<sequence length="874" mass="100877">MILKPNRRKFLQQLTAGTSLTLLAEQVNADEWEGTEPQELFSPEYIVHYQLSQTYGKPLNLTPAQWIWLPAGRTLPNTFLLFRKVFTLNEQVSKATGWILGESRYKLYLNAERIQWGPAPFDPRWAEADPMDLTGKLIQGNNIIGVEVLYYGFGDGTMPIGKPGFIFKLDIEYASGRKASIISDETWQVSIADAWRIGQYKRWYLRSLQEEFDARWYPYGWNTLSYLDEKKEERKWYSATRIAGASADKPVIASWARDYLYDAGGANLAEVELRQRSVPMLKENLVPIKKLSEQSILKWKVAPDEFFQFNMPESICFTASRENFVISITENQYVFEAQKKLAYALTFEFEVQSVGFPYFTIETSEGTIVELLVHEGHDTQGDYFLLNTHFNSWSKFTCKAGINKFEIFDYESLRWLQLHVHNAEGTVKISEVGMRRREYPFANPPQFKCSDKKLEKLFDACVNTIYNNSQETIVDGMARERQQYSGDIGHILHGIARGFGDVPILVRYLNTYSQGLTKTGFFLDTWPAYDRLARLMEREIGITEWGPLLDHGVGFNFDCYYYYLYHADTFALQEVYPRLKIFFNYLKSIQKPEGTMPVENLGIPTVWIDHIAYKKQKHKECAFSLYVAGMCREALSKLALAMNEPAFAKEVIAFGEKVLAATQKKFWDEKRKIYICNKPWIGEENEIRYCDRSLSMAVLYGLNIGNQDDNAIKILAETPNELGISYPTNAVWRYWALAKGKRIDILLKEFRTQWYEAPSVQLNNVLAEFLEVKPDTNNQWSHASIAPFFALYIDIAGVKPLKAGYEEVEIAPQLADIQEFSITNYTIKGAIYLDFKHQAGKLKAEIHLPEGIKGVFVWKDKKYILKSRENKLEI</sequence>
<dbReference type="InterPro" id="IPR008928">
    <property type="entry name" value="6-hairpin_glycosidase_sf"/>
</dbReference>
<dbReference type="AlphaFoldDB" id="A0A1I2HXW7"/>
<dbReference type="Gene3D" id="2.60.120.260">
    <property type="entry name" value="Galactose-binding domain-like"/>
    <property type="match status" value="2"/>
</dbReference>
<proteinExistence type="predicted"/>
<dbReference type="Pfam" id="PF08531">
    <property type="entry name" value="Bac_rhamnosid_N"/>
    <property type="match status" value="1"/>
</dbReference>